<dbReference type="GO" id="GO:0005506">
    <property type="term" value="F:iron ion binding"/>
    <property type="evidence" value="ECO:0007669"/>
    <property type="project" value="InterPro"/>
</dbReference>
<dbReference type="PANTHER" id="PTHR36965">
    <property type="entry name" value="FE(2+)-TRAFFICKING PROTEIN-RELATED"/>
    <property type="match status" value="1"/>
</dbReference>
<accession>A0A3B0Z3L3</accession>
<dbReference type="SUPFAM" id="SSF111148">
    <property type="entry name" value="YggX-like"/>
    <property type="match status" value="1"/>
</dbReference>
<dbReference type="InterPro" id="IPR007457">
    <property type="entry name" value="Fe_traffick_prot_YggX"/>
</dbReference>
<evidence type="ECO:0000313" key="2">
    <source>
        <dbReference type="EMBL" id="VAW82102.1"/>
    </source>
</evidence>
<organism evidence="2">
    <name type="scientific">hydrothermal vent metagenome</name>
    <dbReference type="NCBI Taxonomy" id="652676"/>
    <lineage>
        <taxon>unclassified sequences</taxon>
        <taxon>metagenomes</taxon>
        <taxon>ecological metagenomes</taxon>
    </lineage>
</organism>
<reference evidence="2" key="1">
    <citation type="submission" date="2018-06" db="EMBL/GenBank/DDBJ databases">
        <authorList>
            <person name="Zhirakovskaya E."/>
        </authorList>
    </citation>
    <scope>NUCLEOTIDE SEQUENCE</scope>
</reference>
<dbReference type="PIRSF" id="PIRSF029827">
    <property type="entry name" value="Fe_traffic_YggX"/>
    <property type="match status" value="1"/>
</dbReference>
<dbReference type="NCBIfam" id="NF003817">
    <property type="entry name" value="PRK05408.1"/>
    <property type="match status" value="1"/>
</dbReference>
<keyword evidence="1" id="KW-0408">Iron</keyword>
<protein>
    <submittedName>
        <fullName evidence="2">FIG001341: Probable Fe(2+)-trafficking protein YggX</fullName>
    </submittedName>
</protein>
<name>A0A3B0Z3L3_9ZZZZ</name>
<dbReference type="Pfam" id="PF04362">
    <property type="entry name" value="Iron_traffic"/>
    <property type="match status" value="1"/>
</dbReference>
<dbReference type="GO" id="GO:0005829">
    <property type="term" value="C:cytosol"/>
    <property type="evidence" value="ECO:0007669"/>
    <property type="project" value="TreeGrafter"/>
</dbReference>
<dbReference type="GO" id="GO:0034599">
    <property type="term" value="P:cellular response to oxidative stress"/>
    <property type="evidence" value="ECO:0007669"/>
    <property type="project" value="TreeGrafter"/>
</dbReference>
<gene>
    <name evidence="2" type="ORF">MNBD_GAMMA12-93</name>
</gene>
<sequence length="79" mass="9297">MSRTVQCVKLGKEAEGLEVQPYPGELGTRIFENISKEVWTAWVEKQTMLINEKRLSTINPEHRKLLLEEMKQYLFNESE</sequence>
<dbReference type="FunFam" id="1.10.3880.10:FF:000001">
    <property type="entry name" value="Probable Fe(2+)-trafficking protein"/>
    <property type="match status" value="1"/>
</dbReference>
<dbReference type="AlphaFoldDB" id="A0A3B0Z3L3"/>
<dbReference type="PANTHER" id="PTHR36965:SF1">
    <property type="entry name" value="FE(2+)-TRAFFICKING PROTEIN-RELATED"/>
    <property type="match status" value="1"/>
</dbReference>
<dbReference type="EMBL" id="UOFL01000236">
    <property type="protein sequence ID" value="VAW82102.1"/>
    <property type="molecule type" value="Genomic_DNA"/>
</dbReference>
<proteinExistence type="inferred from homology"/>
<dbReference type="HAMAP" id="MF_00686">
    <property type="entry name" value="Fe_traffic_YggX"/>
    <property type="match status" value="1"/>
</dbReference>
<dbReference type="Gene3D" id="1.10.3880.10">
    <property type="entry name" value="Fe(II) trafficking protein YggX"/>
    <property type="match status" value="1"/>
</dbReference>
<evidence type="ECO:0000256" key="1">
    <source>
        <dbReference type="ARBA" id="ARBA00023004"/>
    </source>
</evidence>
<dbReference type="InterPro" id="IPR036766">
    <property type="entry name" value="Fe_traffick_prot_YggX_sf"/>
</dbReference>